<name>A0A1Y1IP03_KLENI</name>
<reference evidence="5 6" key="1">
    <citation type="journal article" date="2014" name="Nat. Commun.">
        <title>Klebsormidium flaccidum genome reveals primary factors for plant terrestrial adaptation.</title>
        <authorList>
            <person name="Hori K."/>
            <person name="Maruyama F."/>
            <person name="Fujisawa T."/>
            <person name="Togashi T."/>
            <person name="Yamamoto N."/>
            <person name="Seo M."/>
            <person name="Sato S."/>
            <person name="Yamada T."/>
            <person name="Mori H."/>
            <person name="Tajima N."/>
            <person name="Moriyama T."/>
            <person name="Ikeuchi M."/>
            <person name="Watanabe M."/>
            <person name="Wada H."/>
            <person name="Kobayashi K."/>
            <person name="Saito M."/>
            <person name="Masuda T."/>
            <person name="Sasaki-Sekimoto Y."/>
            <person name="Mashiguchi K."/>
            <person name="Awai K."/>
            <person name="Shimojima M."/>
            <person name="Masuda S."/>
            <person name="Iwai M."/>
            <person name="Nobusawa T."/>
            <person name="Narise T."/>
            <person name="Kondo S."/>
            <person name="Saito H."/>
            <person name="Sato R."/>
            <person name="Murakawa M."/>
            <person name="Ihara Y."/>
            <person name="Oshima-Yamada Y."/>
            <person name="Ohtaka K."/>
            <person name="Satoh M."/>
            <person name="Sonobe K."/>
            <person name="Ishii M."/>
            <person name="Ohtani R."/>
            <person name="Kanamori-Sato M."/>
            <person name="Honoki R."/>
            <person name="Miyazaki D."/>
            <person name="Mochizuki H."/>
            <person name="Umetsu J."/>
            <person name="Higashi K."/>
            <person name="Shibata D."/>
            <person name="Kamiya Y."/>
            <person name="Sato N."/>
            <person name="Nakamura Y."/>
            <person name="Tabata S."/>
            <person name="Ida S."/>
            <person name="Kurokawa K."/>
            <person name="Ohta H."/>
        </authorList>
    </citation>
    <scope>NUCLEOTIDE SEQUENCE [LARGE SCALE GENOMIC DNA]</scope>
    <source>
        <strain evidence="5 6">NIES-2285</strain>
    </source>
</reference>
<keyword evidence="3" id="KW-1133">Transmembrane helix</keyword>
<evidence type="ECO:0000259" key="4">
    <source>
        <dbReference type="PROSITE" id="PS50222"/>
    </source>
</evidence>
<feature type="region of interest" description="Disordered" evidence="2">
    <location>
        <begin position="1"/>
        <end position="53"/>
    </location>
</feature>
<organism evidence="5 6">
    <name type="scientific">Klebsormidium nitens</name>
    <name type="common">Green alga</name>
    <name type="synonym">Ulothrix nitens</name>
    <dbReference type="NCBI Taxonomy" id="105231"/>
    <lineage>
        <taxon>Eukaryota</taxon>
        <taxon>Viridiplantae</taxon>
        <taxon>Streptophyta</taxon>
        <taxon>Klebsormidiophyceae</taxon>
        <taxon>Klebsormidiales</taxon>
        <taxon>Klebsormidiaceae</taxon>
        <taxon>Klebsormidium</taxon>
    </lineage>
</organism>
<feature type="domain" description="EF-hand" evidence="4">
    <location>
        <begin position="213"/>
        <end position="248"/>
    </location>
</feature>
<comment type="similarity">
    <text evidence="1">Belongs to the caleosin family.</text>
</comment>
<evidence type="ECO:0000256" key="1">
    <source>
        <dbReference type="ARBA" id="ARBA00006765"/>
    </source>
</evidence>
<dbReference type="PANTHER" id="PTHR31495">
    <property type="entry name" value="PEROXYGENASE 3-RELATED"/>
    <property type="match status" value="1"/>
</dbReference>
<dbReference type="EMBL" id="DF237694">
    <property type="protein sequence ID" value="GAQ91219.1"/>
    <property type="molecule type" value="Genomic_DNA"/>
</dbReference>
<dbReference type="STRING" id="105231.A0A1Y1IP03"/>
<keyword evidence="3" id="KW-0812">Transmembrane</keyword>
<dbReference type="GO" id="GO:0005509">
    <property type="term" value="F:calcium ion binding"/>
    <property type="evidence" value="ECO:0000318"/>
    <property type="project" value="GO_Central"/>
</dbReference>
<feature type="compositionally biased region" description="Basic and acidic residues" evidence="2">
    <location>
        <begin position="41"/>
        <end position="53"/>
    </location>
</feature>
<feature type="compositionally biased region" description="Low complexity" evidence="2">
    <location>
        <begin position="1"/>
        <end position="22"/>
    </location>
</feature>
<feature type="region of interest" description="Disordered" evidence="2">
    <location>
        <begin position="296"/>
        <end position="319"/>
    </location>
</feature>
<evidence type="ECO:0000313" key="5">
    <source>
        <dbReference type="EMBL" id="GAQ91219.1"/>
    </source>
</evidence>
<sequence>MDVATATVAPAAPVTAERPVPADLDQALKNPGLPRALVAPSRERPDGSRAFHDPKSLSVLQQHVEFFDRRKTGIIMPWDTYAGEPLPRALVAHKWAVPHLTRSEEPLRTASRNRFRAVGFSMVLSLVFSALINGSLSYFSQDSWLPDPLLSIKVRNIHGCKHGSDSESYDTEGRQAAATLPTPLHVARTLARQERAGVGAEERRLGQPRGCLFVPEKFEEIFSKHDRSGKGSLTFMEMLALTETNKNAFDAFGWIAEKLEWGVTFWLLADHRGRVAKEHIRECLDGSVFYRIEKERQEEAHRKQGRGHAPASHGHTDAE</sequence>
<keyword evidence="3" id="KW-0472">Membrane</keyword>
<dbReference type="GO" id="GO:0004497">
    <property type="term" value="F:monooxygenase activity"/>
    <property type="evidence" value="ECO:0000318"/>
    <property type="project" value="GO_Central"/>
</dbReference>
<dbReference type="InterPro" id="IPR007736">
    <property type="entry name" value="Caleosin-related"/>
</dbReference>
<dbReference type="InterPro" id="IPR002048">
    <property type="entry name" value="EF_hand_dom"/>
</dbReference>
<protein>
    <submittedName>
        <fullName evidence="5">Caleosin</fullName>
    </submittedName>
</protein>
<accession>A0A1Y1IP03</accession>
<evidence type="ECO:0000256" key="3">
    <source>
        <dbReference type="SAM" id="Phobius"/>
    </source>
</evidence>
<feature type="transmembrane region" description="Helical" evidence="3">
    <location>
        <begin position="117"/>
        <end position="139"/>
    </location>
</feature>
<dbReference type="Proteomes" id="UP000054558">
    <property type="component" value="Unassembled WGS sequence"/>
</dbReference>
<evidence type="ECO:0000256" key="2">
    <source>
        <dbReference type="SAM" id="MobiDB-lite"/>
    </source>
</evidence>
<dbReference type="AlphaFoldDB" id="A0A1Y1IP03"/>
<keyword evidence="6" id="KW-1185">Reference proteome</keyword>
<dbReference type="PROSITE" id="PS50222">
    <property type="entry name" value="EF_HAND_2"/>
    <property type="match status" value="1"/>
</dbReference>
<dbReference type="OrthoDB" id="640742at2759"/>
<dbReference type="OMA" id="WGGAFFE"/>
<evidence type="ECO:0000313" key="6">
    <source>
        <dbReference type="Proteomes" id="UP000054558"/>
    </source>
</evidence>
<dbReference type="Pfam" id="PF05042">
    <property type="entry name" value="Caleosin"/>
    <property type="match status" value="3"/>
</dbReference>
<proteinExistence type="inferred from homology"/>
<gene>
    <name evidence="5" type="ORF">KFL_007450050</name>
</gene>
<dbReference type="PANTHER" id="PTHR31495:SF20">
    <property type="entry name" value="CALEOSIN-RELATED FAMILY PROTEIN"/>
    <property type="match status" value="1"/>
</dbReference>